<dbReference type="RefSeq" id="YP_009208347.1">
    <property type="nucleotide sequence ID" value="NC_028904.1"/>
</dbReference>
<dbReference type="Proteomes" id="UP000204170">
    <property type="component" value="Segment"/>
</dbReference>
<protein>
    <submittedName>
        <fullName evidence="1">OCR-like antirestriction protein</fullName>
    </submittedName>
</protein>
<keyword evidence="2" id="KW-1185">Reference proteome</keyword>
<dbReference type="KEGG" id="vg:26634878"/>
<organism evidence="1 2">
    <name type="scientific">Streptomyces phage Amela</name>
    <dbReference type="NCBI Taxonomy" id="1673877"/>
    <lineage>
        <taxon>Viruses</taxon>
        <taxon>Duplodnaviria</taxon>
        <taxon>Heunggongvirae</taxon>
        <taxon>Uroviricota</taxon>
        <taxon>Caudoviricetes</taxon>
        <taxon>Arquatrovirinae</taxon>
        <taxon>Camvirus</taxon>
        <taxon>Camvirus amela</taxon>
    </lineage>
</organism>
<sequence length="135" mass="14886">MSIQSVKDLRFWHLAHEVGVTSPDGEESPGATFLKGVRDSVIEQVEYLIEQGEDVEGAVQAIQYNGADGEIADAAVPVYTYLKWQTFLDIAAWEVDLAEITDVSEPMDLDKQSNLALYLVASNLVSILLQEIEAE</sequence>
<dbReference type="OrthoDB" id="14735at10239"/>
<accession>A0A0K1YAB4</accession>
<evidence type="ECO:0000313" key="2">
    <source>
        <dbReference type="Proteomes" id="UP000204170"/>
    </source>
</evidence>
<name>A0A0K1YAB4_9CAUD</name>
<proteinExistence type="predicted"/>
<evidence type="ECO:0000313" key="1">
    <source>
        <dbReference type="EMBL" id="AKY03824.1"/>
    </source>
</evidence>
<dbReference type="EMBL" id="KT186228">
    <property type="protein sequence ID" value="AKY03824.1"/>
    <property type="molecule type" value="Genomic_DNA"/>
</dbReference>
<gene>
    <name evidence="1" type="ORF">SEA_AMELA_69</name>
</gene>
<reference evidence="1 2" key="1">
    <citation type="journal article" date="2016" name="Genome Announc.">
        <title>Genome Sequences of Streptomyces Phages Amela and Verse.</title>
        <authorList>
            <person name="Layton S.R."/>
            <person name="Hemenway R.M."/>
            <person name="Munyoki C.M."/>
            <person name="Barnes E.B."/>
            <person name="Barnett S.E."/>
            <person name="Bond A.M."/>
            <person name="Narvaez J.M."/>
            <person name="Sirisakd C.D."/>
            <person name="Smith B.R."/>
            <person name="Swain J."/>
            <person name="Syed O."/>
            <person name="Bowman C.A."/>
            <person name="Russell D.A."/>
            <person name="Bhuiyan S."/>
            <person name="Donegan-Quick R."/>
            <person name="Benjamin R.C."/>
            <person name="Hughes L.E."/>
        </authorList>
    </citation>
    <scope>NUCLEOTIDE SEQUENCE [LARGE SCALE GENOMIC DNA]</scope>
</reference>
<dbReference type="GeneID" id="26634878"/>